<dbReference type="InterPro" id="IPR001307">
    <property type="entry name" value="Thiosulphate_STrfase_CS"/>
</dbReference>
<dbReference type="InterPro" id="IPR001845">
    <property type="entry name" value="HTH_ArsR_DNA-bd_dom"/>
</dbReference>
<sequence length="226" mass="24825">MSRCNQKRALFAQFAAVAKAMAHEHRLELLELVAQGERSVENLAERSGITIANASQHLQHLRRAGLVAARRQGKFALYRLADDSVLAMLAAMRKVAERNIGEVDRILRAYSDASDNLSPMSRAELMGKLEKGAVTVLDVRPEDEYAAGHLPGARNLPLDQISREAPKLGRDDEIVAYCRGPYCILSFEAVAELRKAGFNARRMEDGFPEWKAAGLPVEKGAGSRAS</sequence>
<dbReference type="PANTHER" id="PTHR43132:SF8">
    <property type="entry name" value="HTH-TYPE TRANSCRIPTIONAL REGULATOR KMTR"/>
    <property type="match status" value="1"/>
</dbReference>
<dbReference type="SMART" id="SM00450">
    <property type="entry name" value="RHOD"/>
    <property type="match status" value="1"/>
</dbReference>
<dbReference type="InterPro" id="IPR051011">
    <property type="entry name" value="Metal_resp_trans_reg"/>
</dbReference>
<reference evidence="6" key="1">
    <citation type="journal article" date="2022" name="ISME J.">
        <title>Identification of active gaseous-alkane degraders at natural gas seeps.</title>
        <authorList>
            <person name="Farhan Ul Haque M."/>
            <person name="Hernandez M."/>
            <person name="Crombie A.T."/>
            <person name="Murrell J.C."/>
        </authorList>
    </citation>
    <scope>NUCLEOTIDE SEQUENCE</scope>
    <source>
        <strain evidence="6">PC2</strain>
    </source>
</reference>
<keyword evidence="1" id="KW-0805">Transcription regulation</keyword>
<dbReference type="PROSITE" id="PS50987">
    <property type="entry name" value="HTH_ARSR_2"/>
    <property type="match status" value="1"/>
</dbReference>
<dbReference type="Proteomes" id="UP001139104">
    <property type="component" value="Unassembled WGS sequence"/>
</dbReference>
<dbReference type="NCBIfam" id="NF033788">
    <property type="entry name" value="HTH_metalloreg"/>
    <property type="match status" value="1"/>
</dbReference>
<dbReference type="InterPro" id="IPR036390">
    <property type="entry name" value="WH_DNA-bd_sf"/>
</dbReference>
<dbReference type="InterPro" id="IPR036388">
    <property type="entry name" value="WH-like_DNA-bd_sf"/>
</dbReference>
<dbReference type="Gene3D" id="3.40.250.10">
    <property type="entry name" value="Rhodanese-like domain"/>
    <property type="match status" value="1"/>
</dbReference>
<name>A0ABS9Z791_9HYPH</name>
<gene>
    <name evidence="6" type="ORF">K2U94_11995</name>
</gene>
<protein>
    <submittedName>
        <fullName evidence="6">Metalloregulator ArsR/SmtB family transcription factor</fullName>
    </submittedName>
</protein>
<dbReference type="Gene3D" id="1.10.10.10">
    <property type="entry name" value="Winged helix-like DNA-binding domain superfamily/Winged helix DNA-binding domain"/>
    <property type="match status" value="1"/>
</dbReference>
<feature type="domain" description="HTH arsR-type" evidence="5">
    <location>
        <begin position="6"/>
        <end position="100"/>
    </location>
</feature>
<evidence type="ECO:0000256" key="3">
    <source>
        <dbReference type="ARBA" id="ARBA00023163"/>
    </source>
</evidence>
<keyword evidence="3" id="KW-0804">Transcription</keyword>
<dbReference type="InterPro" id="IPR001763">
    <property type="entry name" value="Rhodanese-like_dom"/>
</dbReference>
<dbReference type="CDD" id="cd00158">
    <property type="entry name" value="RHOD"/>
    <property type="match status" value="1"/>
</dbReference>
<dbReference type="SUPFAM" id="SSF46785">
    <property type="entry name" value="Winged helix' DNA-binding domain"/>
    <property type="match status" value="1"/>
</dbReference>
<dbReference type="CDD" id="cd00090">
    <property type="entry name" value="HTH_ARSR"/>
    <property type="match status" value="1"/>
</dbReference>
<dbReference type="PROSITE" id="PS00380">
    <property type="entry name" value="RHODANESE_1"/>
    <property type="match status" value="1"/>
</dbReference>
<dbReference type="SMART" id="SM00418">
    <property type="entry name" value="HTH_ARSR"/>
    <property type="match status" value="1"/>
</dbReference>
<evidence type="ECO:0000256" key="1">
    <source>
        <dbReference type="ARBA" id="ARBA00023015"/>
    </source>
</evidence>
<evidence type="ECO:0000313" key="6">
    <source>
        <dbReference type="EMBL" id="MCI4683478.1"/>
    </source>
</evidence>
<keyword evidence="7" id="KW-1185">Reference proteome</keyword>
<proteinExistence type="predicted"/>
<dbReference type="PANTHER" id="PTHR43132">
    <property type="entry name" value="ARSENICAL RESISTANCE OPERON REPRESSOR ARSR-RELATED"/>
    <property type="match status" value="1"/>
</dbReference>
<dbReference type="EMBL" id="JAIVFP010000001">
    <property type="protein sequence ID" value="MCI4683478.1"/>
    <property type="molecule type" value="Genomic_DNA"/>
</dbReference>
<dbReference type="Pfam" id="PF00581">
    <property type="entry name" value="Rhodanese"/>
    <property type="match status" value="1"/>
</dbReference>
<evidence type="ECO:0000259" key="5">
    <source>
        <dbReference type="PROSITE" id="PS50987"/>
    </source>
</evidence>
<dbReference type="PROSITE" id="PS50206">
    <property type="entry name" value="RHODANESE_3"/>
    <property type="match status" value="1"/>
</dbReference>
<evidence type="ECO:0000313" key="7">
    <source>
        <dbReference type="Proteomes" id="UP001139104"/>
    </source>
</evidence>
<keyword evidence="2" id="KW-0238">DNA-binding</keyword>
<dbReference type="Pfam" id="PF12840">
    <property type="entry name" value="HTH_20"/>
    <property type="match status" value="1"/>
</dbReference>
<feature type="domain" description="Rhodanese" evidence="4">
    <location>
        <begin position="130"/>
        <end position="219"/>
    </location>
</feature>
<organism evidence="6 7">
    <name type="scientific">Candidatus Rhodoblastus alkanivorans</name>
    <dbReference type="NCBI Taxonomy" id="2954117"/>
    <lineage>
        <taxon>Bacteria</taxon>
        <taxon>Pseudomonadati</taxon>
        <taxon>Pseudomonadota</taxon>
        <taxon>Alphaproteobacteria</taxon>
        <taxon>Hyphomicrobiales</taxon>
        <taxon>Rhodoblastaceae</taxon>
        <taxon>Rhodoblastus</taxon>
    </lineage>
</organism>
<evidence type="ECO:0000259" key="4">
    <source>
        <dbReference type="PROSITE" id="PS50206"/>
    </source>
</evidence>
<comment type="caution">
    <text evidence="6">The sequence shown here is derived from an EMBL/GenBank/DDBJ whole genome shotgun (WGS) entry which is preliminary data.</text>
</comment>
<accession>A0ABS9Z791</accession>
<dbReference type="InterPro" id="IPR036873">
    <property type="entry name" value="Rhodanese-like_dom_sf"/>
</dbReference>
<dbReference type="InterPro" id="IPR011991">
    <property type="entry name" value="ArsR-like_HTH"/>
</dbReference>
<evidence type="ECO:0000256" key="2">
    <source>
        <dbReference type="ARBA" id="ARBA00023125"/>
    </source>
</evidence>
<dbReference type="PRINTS" id="PR00778">
    <property type="entry name" value="HTHARSR"/>
</dbReference>
<dbReference type="SUPFAM" id="SSF52821">
    <property type="entry name" value="Rhodanese/Cell cycle control phosphatase"/>
    <property type="match status" value="1"/>
</dbReference>